<dbReference type="SUPFAM" id="SSF54427">
    <property type="entry name" value="NTF2-like"/>
    <property type="match status" value="1"/>
</dbReference>
<dbReference type="InterPro" id="IPR009959">
    <property type="entry name" value="Cyclase_SnoaL-like"/>
</dbReference>
<evidence type="ECO:0000313" key="2">
    <source>
        <dbReference type="Proteomes" id="UP001220964"/>
    </source>
</evidence>
<keyword evidence="2" id="KW-1185">Reference proteome</keyword>
<sequence>MSPQEKAEATRAVVRRMEEALAANSNDMADHFHEDFRWMGNYGCGTKPDLAAFRRNWQLPLRAAFTERDYKTEQFVCEGDWASCFGHIEATHSGPFMGIAATGKRVRIPYMDFWKIEDGRIRDNWVSVDFAAVLAQLGRDVFDGQGWEHYDDGTAVPPHPERGETK</sequence>
<dbReference type="PANTHER" id="PTHR38436">
    <property type="entry name" value="POLYKETIDE CYCLASE SNOAL-LIKE DOMAIN"/>
    <property type="match status" value="1"/>
</dbReference>
<name>A0AAE3NNB2_9RHOB</name>
<accession>A0AAE3NNB2</accession>
<organism evidence="1 2">
    <name type="scientific">Psychromarinibacter sediminicola</name>
    <dbReference type="NCBI Taxonomy" id="3033385"/>
    <lineage>
        <taxon>Bacteria</taxon>
        <taxon>Pseudomonadati</taxon>
        <taxon>Pseudomonadota</taxon>
        <taxon>Alphaproteobacteria</taxon>
        <taxon>Rhodobacterales</taxon>
        <taxon>Paracoccaceae</taxon>
        <taxon>Psychromarinibacter</taxon>
    </lineage>
</organism>
<evidence type="ECO:0000313" key="1">
    <source>
        <dbReference type="EMBL" id="MDF0599111.1"/>
    </source>
</evidence>
<dbReference type="PANTHER" id="PTHR38436:SF1">
    <property type="entry name" value="ESTER CYCLASE"/>
    <property type="match status" value="1"/>
</dbReference>
<dbReference type="InterPro" id="IPR032710">
    <property type="entry name" value="NTF2-like_dom_sf"/>
</dbReference>
<dbReference type="RefSeq" id="WP_275565261.1">
    <property type="nucleotide sequence ID" value="NZ_JARGYC010000001.1"/>
</dbReference>
<dbReference type="AlphaFoldDB" id="A0AAE3NNB2"/>
<reference evidence="1" key="1">
    <citation type="submission" date="2023-03" db="EMBL/GenBank/DDBJ databases">
        <title>Multiphase analysis and comparison of six strains from genera Psychromarinibacter, Lutimaribacter, and Maritimibacter, including a novel species: Psychromarinibacter sediminicola sp. nov.</title>
        <authorList>
            <person name="Wang Y.-H."/>
            <person name="Ye M.-Q."/>
            <person name="Du Z.-J."/>
        </authorList>
    </citation>
    <scope>NUCLEOTIDE SEQUENCE</scope>
    <source>
        <strain evidence="1">C21-152</strain>
    </source>
</reference>
<proteinExistence type="predicted"/>
<dbReference type="GO" id="GO:0030638">
    <property type="term" value="P:polyketide metabolic process"/>
    <property type="evidence" value="ECO:0007669"/>
    <property type="project" value="InterPro"/>
</dbReference>
<dbReference type="EMBL" id="JARGYC010000001">
    <property type="protein sequence ID" value="MDF0599111.1"/>
    <property type="molecule type" value="Genomic_DNA"/>
</dbReference>
<dbReference type="Gene3D" id="3.10.450.50">
    <property type="match status" value="1"/>
</dbReference>
<dbReference type="Pfam" id="PF07366">
    <property type="entry name" value="SnoaL"/>
    <property type="match status" value="1"/>
</dbReference>
<gene>
    <name evidence="1" type="ORF">P1J78_00065</name>
</gene>
<comment type="caution">
    <text evidence="1">The sequence shown here is derived from an EMBL/GenBank/DDBJ whole genome shotgun (WGS) entry which is preliminary data.</text>
</comment>
<dbReference type="Proteomes" id="UP001220964">
    <property type="component" value="Unassembled WGS sequence"/>
</dbReference>
<protein>
    <submittedName>
        <fullName evidence="1">Ester cyclase</fullName>
    </submittedName>
</protein>